<evidence type="ECO:0000313" key="1">
    <source>
        <dbReference type="EMBL" id="QNO15742.1"/>
    </source>
</evidence>
<evidence type="ECO:0000313" key="2">
    <source>
        <dbReference type="Proteomes" id="UP000516160"/>
    </source>
</evidence>
<gene>
    <name evidence="1" type="ORF">HYG86_13705</name>
</gene>
<dbReference type="RefSeq" id="WP_213166150.1">
    <property type="nucleotide sequence ID" value="NZ_CP058559.1"/>
</dbReference>
<sequence>MNKEIKIAVVGNCAAGKTTLVKGLKQEGYINAYNVPQEHSVVLKFWQRYNPKLLIYLTCSLEEAKKRRPRIAWGQERLEDQKKKLQNAYENKDLLIDTNNLSIDDVLKIAIEYIQERAE</sequence>
<dbReference type="EMBL" id="CP058559">
    <property type="protein sequence ID" value="QNO15742.1"/>
    <property type="molecule type" value="Genomic_DNA"/>
</dbReference>
<reference evidence="1 2" key="1">
    <citation type="submission" date="2020-07" db="EMBL/GenBank/DDBJ databases">
        <title>Alkalicella. sp. LB2 genome.</title>
        <authorList>
            <person name="Postec A."/>
            <person name="Quemeneur M."/>
        </authorList>
    </citation>
    <scope>NUCLEOTIDE SEQUENCE [LARGE SCALE GENOMIC DNA]</scope>
    <source>
        <strain evidence="1 2">LB2</strain>
    </source>
</reference>
<dbReference type="Gene3D" id="3.40.50.300">
    <property type="entry name" value="P-loop containing nucleotide triphosphate hydrolases"/>
    <property type="match status" value="1"/>
</dbReference>
<name>A0A7G9WAN0_ALKCA</name>
<dbReference type="AlphaFoldDB" id="A0A7G9WAN0"/>
<proteinExistence type="predicted"/>
<organism evidence="1 2">
    <name type="scientific">Alkalicella caledoniensis</name>
    <dbReference type="NCBI Taxonomy" id="2731377"/>
    <lineage>
        <taxon>Bacteria</taxon>
        <taxon>Bacillati</taxon>
        <taxon>Bacillota</taxon>
        <taxon>Clostridia</taxon>
        <taxon>Eubacteriales</taxon>
        <taxon>Proteinivoracaceae</taxon>
        <taxon>Alkalicella</taxon>
    </lineage>
</organism>
<keyword evidence="2" id="KW-1185">Reference proteome</keyword>
<accession>A0A7G9WAN0</accession>
<dbReference type="Proteomes" id="UP000516160">
    <property type="component" value="Chromosome"/>
</dbReference>
<dbReference type="SUPFAM" id="SSF52540">
    <property type="entry name" value="P-loop containing nucleoside triphosphate hydrolases"/>
    <property type="match status" value="1"/>
</dbReference>
<dbReference type="KEGG" id="acae:HYG86_13705"/>
<dbReference type="InterPro" id="IPR027417">
    <property type="entry name" value="P-loop_NTPase"/>
</dbReference>
<protein>
    <submittedName>
        <fullName evidence="1">Uncharacterized protein</fullName>
    </submittedName>
</protein>